<dbReference type="EMBL" id="SJKB01000009">
    <property type="protein sequence ID" value="TCC58293.1"/>
    <property type="molecule type" value="Genomic_DNA"/>
</dbReference>
<proteinExistence type="predicted"/>
<feature type="transmembrane region" description="Helical" evidence="8">
    <location>
        <begin position="217"/>
        <end position="233"/>
    </location>
</feature>
<evidence type="ECO:0000313" key="12">
    <source>
        <dbReference type="Proteomes" id="UP000291144"/>
    </source>
</evidence>
<dbReference type="PROSITE" id="PS00211">
    <property type="entry name" value="ABC_TRANSPORTER_1"/>
    <property type="match status" value="1"/>
</dbReference>
<dbReference type="Gene3D" id="1.20.1560.10">
    <property type="entry name" value="ABC transporter type 1, transmembrane domain"/>
    <property type="match status" value="1"/>
</dbReference>
<evidence type="ECO:0000256" key="8">
    <source>
        <dbReference type="SAM" id="Phobius"/>
    </source>
</evidence>
<keyword evidence="2 8" id="KW-0812">Transmembrane</keyword>
<evidence type="ECO:0000313" key="11">
    <source>
        <dbReference type="EMBL" id="TCC58293.1"/>
    </source>
</evidence>
<evidence type="ECO:0000256" key="6">
    <source>
        <dbReference type="ARBA" id="ARBA00023136"/>
    </source>
</evidence>
<dbReference type="InterPro" id="IPR003439">
    <property type="entry name" value="ABC_transporter-like_ATP-bd"/>
</dbReference>
<dbReference type="Proteomes" id="UP000291144">
    <property type="component" value="Unassembled WGS sequence"/>
</dbReference>
<evidence type="ECO:0000256" key="3">
    <source>
        <dbReference type="ARBA" id="ARBA00022741"/>
    </source>
</evidence>
<dbReference type="Pfam" id="PF00664">
    <property type="entry name" value="ABC_membrane"/>
    <property type="match status" value="1"/>
</dbReference>
<dbReference type="GO" id="GO:0005886">
    <property type="term" value="C:plasma membrane"/>
    <property type="evidence" value="ECO:0007669"/>
    <property type="project" value="UniProtKB-SubCell"/>
</dbReference>
<keyword evidence="4 11" id="KW-0067">ATP-binding</keyword>
<dbReference type="InterPro" id="IPR011527">
    <property type="entry name" value="ABC1_TM_dom"/>
</dbReference>
<feature type="transmembrane region" description="Helical" evidence="8">
    <location>
        <begin position="70"/>
        <end position="91"/>
    </location>
</feature>
<dbReference type="GO" id="GO:0016887">
    <property type="term" value="F:ATP hydrolysis activity"/>
    <property type="evidence" value="ECO:0007669"/>
    <property type="project" value="InterPro"/>
</dbReference>
<dbReference type="InterPro" id="IPR017871">
    <property type="entry name" value="ABC_transporter-like_CS"/>
</dbReference>
<dbReference type="InterPro" id="IPR027417">
    <property type="entry name" value="P-loop_NTPase"/>
</dbReference>
<dbReference type="InterPro" id="IPR036640">
    <property type="entry name" value="ABC1_TM_sf"/>
</dbReference>
<dbReference type="GO" id="GO:0034040">
    <property type="term" value="F:ATPase-coupled lipid transmembrane transporter activity"/>
    <property type="evidence" value="ECO:0007669"/>
    <property type="project" value="TreeGrafter"/>
</dbReference>
<organism evidence="11 12">
    <name type="scientific">Kribbella pittospori</name>
    <dbReference type="NCBI Taxonomy" id="722689"/>
    <lineage>
        <taxon>Bacteria</taxon>
        <taxon>Bacillati</taxon>
        <taxon>Actinomycetota</taxon>
        <taxon>Actinomycetes</taxon>
        <taxon>Propionibacteriales</taxon>
        <taxon>Kribbellaceae</taxon>
        <taxon>Kribbella</taxon>
    </lineage>
</organism>
<dbReference type="PROSITE" id="PS50893">
    <property type="entry name" value="ABC_TRANSPORTER_2"/>
    <property type="match status" value="1"/>
</dbReference>
<dbReference type="PANTHER" id="PTHR24221">
    <property type="entry name" value="ATP-BINDING CASSETTE SUB-FAMILY B"/>
    <property type="match status" value="1"/>
</dbReference>
<keyword evidence="5 8" id="KW-1133">Transmembrane helix</keyword>
<comment type="caution">
    <text evidence="11">The sequence shown here is derived from an EMBL/GenBank/DDBJ whole genome shotgun (WGS) entry which is preliminary data.</text>
</comment>
<dbReference type="OrthoDB" id="9806127at2"/>
<accession>A0A4R0KD96</accession>
<reference evidence="11 12" key="1">
    <citation type="submission" date="2019-02" db="EMBL/GenBank/DDBJ databases">
        <title>Kribbella capetownensis sp. nov. and Kribbella speibonae sp. nov., isolated from soil.</title>
        <authorList>
            <person name="Curtis S.M."/>
            <person name="Norton I."/>
            <person name="Everest G.J."/>
            <person name="Meyers P.R."/>
        </authorList>
    </citation>
    <scope>NUCLEOTIDE SEQUENCE [LARGE SCALE GENOMIC DNA]</scope>
    <source>
        <strain evidence="11 12">NRRL B-24813</strain>
    </source>
</reference>
<keyword evidence="12" id="KW-1185">Reference proteome</keyword>
<dbReference type="GO" id="GO:0005524">
    <property type="term" value="F:ATP binding"/>
    <property type="evidence" value="ECO:0007669"/>
    <property type="project" value="UniProtKB-KW"/>
</dbReference>
<dbReference type="InterPro" id="IPR039421">
    <property type="entry name" value="Type_1_exporter"/>
</dbReference>
<dbReference type="GO" id="GO:0140359">
    <property type="term" value="F:ABC-type transporter activity"/>
    <property type="evidence" value="ECO:0007669"/>
    <property type="project" value="InterPro"/>
</dbReference>
<evidence type="ECO:0000259" key="10">
    <source>
        <dbReference type="PROSITE" id="PS50929"/>
    </source>
</evidence>
<feature type="domain" description="ABC transporter" evidence="9">
    <location>
        <begin position="394"/>
        <end position="618"/>
    </location>
</feature>
<feature type="domain" description="ABC transmembrane type-1" evidence="10">
    <location>
        <begin position="72"/>
        <end position="360"/>
    </location>
</feature>
<dbReference type="PROSITE" id="PS50929">
    <property type="entry name" value="ABC_TM1F"/>
    <property type="match status" value="1"/>
</dbReference>
<feature type="transmembrane region" description="Helical" evidence="8">
    <location>
        <begin position="301"/>
        <end position="318"/>
    </location>
</feature>
<dbReference type="Gene3D" id="3.40.50.300">
    <property type="entry name" value="P-loop containing nucleotide triphosphate hydrolases"/>
    <property type="match status" value="1"/>
</dbReference>
<gene>
    <name evidence="11" type="ORF">E0H73_28695</name>
</gene>
<name>A0A4R0KD96_9ACTN</name>
<dbReference type="SUPFAM" id="SSF90123">
    <property type="entry name" value="ABC transporter transmembrane region"/>
    <property type="match status" value="1"/>
</dbReference>
<comment type="subcellular location">
    <subcellularLocation>
        <location evidence="1">Cell membrane</location>
        <topology evidence="1">Multi-pass membrane protein</topology>
    </subcellularLocation>
</comment>
<evidence type="ECO:0000256" key="1">
    <source>
        <dbReference type="ARBA" id="ARBA00004651"/>
    </source>
</evidence>
<keyword evidence="6 8" id="KW-0472">Membrane</keyword>
<feature type="region of interest" description="Disordered" evidence="7">
    <location>
        <begin position="1"/>
        <end position="31"/>
    </location>
</feature>
<evidence type="ECO:0000259" key="9">
    <source>
        <dbReference type="PROSITE" id="PS50893"/>
    </source>
</evidence>
<dbReference type="SUPFAM" id="SSF52540">
    <property type="entry name" value="P-loop containing nucleoside triphosphate hydrolases"/>
    <property type="match status" value="1"/>
</dbReference>
<dbReference type="InterPro" id="IPR003593">
    <property type="entry name" value="AAA+_ATPase"/>
</dbReference>
<keyword evidence="3" id="KW-0547">Nucleotide-binding</keyword>
<feature type="transmembrane region" description="Helical" evidence="8">
    <location>
        <begin position="111"/>
        <end position="131"/>
    </location>
</feature>
<sequence length="618" mass="65220">MPNALPAPPARSFHHAWDRRAGPRSTGSPTRVVVPRCTTDADLGPTTVVGMKLPLSLTVAGPAARAQFPALAAAAGLVVLRVGLVLLRPWPLALAVDHAFDDGSASGPDPLLVLGLAAAAGVLLSGAIGLLDMGSLRAAEGAAERIGAALRATMFQRTMTRSLRWHDRMRSGELVSRLTTDVGRVLDGVVALATSFLPDAVMLVGVLALLFAFDPELALIGLAVVPVLAAFAVRQRRLIKSAQQDARAESGRLAGTTTDLLRNVRAVQAFGRTDRASAVFGTRNRAVLDVELRAIDVDARWTPVADIVLAVGSALVLVVGGRHVLSGALTTGQLLVVLAYLRDLYSPVRGLTRLSAVLAKAGASATRVRDVLDNDEAVVDRPNARPAPRLIHEVHFERVGFSYEAAHPVLEDFDLRIAAGETVCLLGPSGIGKSTALHLLLRLYDVDAGRILIDGVDVRDCDQRSLRERFAFVPQDPWLLDATVAENIAFGNQDATRAGVVAAGRAALVDEFAGRLPQGYDTPLGEGGVRLSGGQRRRVAIARAAVSTAPMVLLDEPTASLDPESAAGVIEAIRSTTTNRTVLLVTHDRALASIADRVVTLSSSRPPARGQLQNAGRR</sequence>
<evidence type="ECO:0000256" key="5">
    <source>
        <dbReference type="ARBA" id="ARBA00022989"/>
    </source>
</evidence>
<protein>
    <submittedName>
        <fullName evidence="11">ABC transporter ATP-binding protein</fullName>
    </submittedName>
</protein>
<evidence type="ECO:0000256" key="2">
    <source>
        <dbReference type="ARBA" id="ARBA00022692"/>
    </source>
</evidence>
<dbReference type="Pfam" id="PF00005">
    <property type="entry name" value="ABC_tran"/>
    <property type="match status" value="1"/>
</dbReference>
<dbReference type="AlphaFoldDB" id="A0A4R0KD96"/>
<dbReference type="PANTHER" id="PTHR24221:SF654">
    <property type="entry name" value="ATP-BINDING CASSETTE SUB-FAMILY B MEMBER 6"/>
    <property type="match status" value="1"/>
</dbReference>
<evidence type="ECO:0000256" key="4">
    <source>
        <dbReference type="ARBA" id="ARBA00022840"/>
    </source>
</evidence>
<evidence type="ECO:0000256" key="7">
    <source>
        <dbReference type="SAM" id="MobiDB-lite"/>
    </source>
</evidence>
<dbReference type="SMART" id="SM00382">
    <property type="entry name" value="AAA"/>
    <property type="match status" value="1"/>
</dbReference>
<feature type="transmembrane region" description="Helical" evidence="8">
    <location>
        <begin position="185"/>
        <end position="211"/>
    </location>
</feature>